<evidence type="ECO:0000259" key="2">
    <source>
        <dbReference type="Pfam" id="PF19783"/>
    </source>
</evidence>
<dbReference type="InterPro" id="IPR046235">
    <property type="entry name" value="DUF6268"/>
</dbReference>
<name>A0A7J4XD04_9BACE</name>
<dbReference type="Pfam" id="PF19783">
    <property type="entry name" value="DUF6268"/>
    <property type="match status" value="1"/>
</dbReference>
<reference evidence="3 4" key="1">
    <citation type="journal article" date="2019" name="Nat. Med.">
        <title>A library of human gut bacterial isolates paired with longitudinal multiomics data enables mechanistic microbiome research.</title>
        <authorList>
            <person name="Poyet M."/>
            <person name="Groussin M."/>
            <person name="Gibbons S.M."/>
            <person name="Avila-Pacheco J."/>
            <person name="Jiang X."/>
            <person name="Kearney S.M."/>
            <person name="Perrotta A.R."/>
            <person name="Berdy B."/>
            <person name="Zhao S."/>
            <person name="Lieberman T.D."/>
            <person name="Swanson P.K."/>
            <person name="Smith M."/>
            <person name="Roesemann S."/>
            <person name="Alexander J.E."/>
            <person name="Rich S.A."/>
            <person name="Livny J."/>
            <person name="Vlamakis H."/>
            <person name="Clish C."/>
            <person name="Bullock K."/>
            <person name="Deik A."/>
            <person name="Scott J."/>
            <person name="Pierce K.A."/>
            <person name="Xavier R.J."/>
            <person name="Alm E.J."/>
        </authorList>
    </citation>
    <scope>NUCLEOTIDE SEQUENCE [LARGE SCALE GENOMIC DNA]</scope>
    <source>
        <strain evidence="3 4">BIOML-A10</strain>
    </source>
</reference>
<evidence type="ECO:0000313" key="3">
    <source>
        <dbReference type="EMBL" id="KAA3757844.1"/>
    </source>
</evidence>
<proteinExistence type="predicted"/>
<keyword evidence="3" id="KW-0808">Transferase</keyword>
<sequence length="300" mass="33653">MKKVLFLLLTFLVYSSINAQIMFKTEYFGTSGYRMTEGDTDQKVGDSKGSAVVYQGGINIPLSMKSDDNDRPIIWAVSLGGAYAKLDNRNFTEPFVIDEIMNIGFSISHLRSLNGKWSILIAAGAGIYMPNTRFSQINYKNILGNMGVIFIHHFKSNLELGGGLAMNNSFGYPMLFPAIYFNWKTEGRYTVKIAMLKGIEISAGCNIHKKLSLNFIIEMNGQMALLEQEGKNKIFTHQYIVTGIRPEIKIGKRLSMPITAGIHAMRPAEMVDRKLKSMFQDKGYYFQIAPYVSTGLQIGF</sequence>
<dbReference type="AlphaFoldDB" id="A0A7J4XD04"/>
<keyword evidence="3" id="KW-0418">Kinase</keyword>
<feature type="domain" description="DUF6268" evidence="2">
    <location>
        <begin position="16"/>
        <end position="298"/>
    </location>
</feature>
<keyword evidence="1" id="KW-0732">Signal</keyword>
<dbReference type="EMBL" id="VWMK01000030">
    <property type="protein sequence ID" value="KAA3757844.1"/>
    <property type="molecule type" value="Genomic_DNA"/>
</dbReference>
<evidence type="ECO:0000256" key="1">
    <source>
        <dbReference type="SAM" id="SignalP"/>
    </source>
</evidence>
<dbReference type="RefSeq" id="WP_021936978.1">
    <property type="nucleotide sequence ID" value="NZ_CP083675.1"/>
</dbReference>
<accession>A0A7J4XD04</accession>
<dbReference type="Proteomes" id="UP000422221">
    <property type="component" value="Unassembled WGS sequence"/>
</dbReference>
<dbReference type="GO" id="GO:0016301">
    <property type="term" value="F:kinase activity"/>
    <property type="evidence" value="ECO:0007669"/>
    <property type="project" value="UniProtKB-KW"/>
</dbReference>
<evidence type="ECO:0000313" key="4">
    <source>
        <dbReference type="Proteomes" id="UP000422221"/>
    </source>
</evidence>
<comment type="caution">
    <text evidence="3">The sequence shown here is derived from an EMBL/GenBank/DDBJ whole genome shotgun (WGS) entry which is preliminary data.</text>
</comment>
<organism evidence="3 4">
    <name type="scientific">Bacteroides salyersiae</name>
    <dbReference type="NCBI Taxonomy" id="291644"/>
    <lineage>
        <taxon>Bacteria</taxon>
        <taxon>Pseudomonadati</taxon>
        <taxon>Bacteroidota</taxon>
        <taxon>Bacteroidia</taxon>
        <taxon>Bacteroidales</taxon>
        <taxon>Bacteroidaceae</taxon>
        <taxon>Bacteroides</taxon>
    </lineage>
</organism>
<feature type="chain" id="PRO_5029776847" evidence="1">
    <location>
        <begin position="20"/>
        <end position="300"/>
    </location>
</feature>
<gene>
    <name evidence="3" type="ORF">F3F73_21405</name>
</gene>
<feature type="signal peptide" evidence="1">
    <location>
        <begin position="1"/>
        <end position="19"/>
    </location>
</feature>
<protein>
    <submittedName>
        <fullName evidence="3">Histidine kinase</fullName>
    </submittedName>
</protein>